<evidence type="ECO:0000256" key="1">
    <source>
        <dbReference type="SAM" id="Phobius"/>
    </source>
</evidence>
<dbReference type="PANTHER" id="PTHR37919:SF2">
    <property type="entry name" value="EXPERA DOMAIN-CONTAINING PROTEIN"/>
    <property type="match status" value="1"/>
</dbReference>
<dbReference type="Proteomes" id="UP001148786">
    <property type="component" value="Unassembled WGS sequence"/>
</dbReference>
<dbReference type="AlphaFoldDB" id="A0A9W8K0Y5"/>
<keyword evidence="1" id="KW-1133">Transmembrane helix</keyword>
<feature type="transmembrane region" description="Helical" evidence="1">
    <location>
        <begin position="42"/>
        <end position="64"/>
    </location>
</feature>
<evidence type="ECO:0000313" key="3">
    <source>
        <dbReference type="Proteomes" id="UP001148786"/>
    </source>
</evidence>
<gene>
    <name evidence="2" type="ORF">NLJ89_g6346</name>
</gene>
<keyword evidence="1" id="KW-0812">Transmembrane</keyword>
<dbReference type="EMBL" id="JANKHO010000667">
    <property type="protein sequence ID" value="KAJ3507364.1"/>
    <property type="molecule type" value="Genomic_DNA"/>
</dbReference>
<reference evidence="2" key="1">
    <citation type="submission" date="2022-07" db="EMBL/GenBank/DDBJ databases">
        <title>Genome Sequence of Agrocybe chaxingu.</title>
        <authorList>
            <person name="Buettner E."/>
        </authorList>
    </citation>
    <scope>NUCLEOTIDE SEQUENCE</scope>
    <source>
        <strain evidence="2">MP-N11</strain>
    </source>
</reference>
<keyword evidence="1" id="KW-0472">Membrane</keyword>
<comment type="caution">
    <text evidence="2">The sequence shown here is derived from an EMBL/GenBank/DDBJ whole genome shotgun (WGS) entry which is preliminary data.</text>
</comment>
<feature type="transmembrane region" description="Helical" evidence="1">
    <location>
        <begin position="76"/>
        <end position="101"/>
    </location>
</feature>
<name>A0A9W8K0Y5_9AGAR</name>
<evidence type="ECO:0000313" key="2">
    <source>
        <dbReference type="EMBL" id="KAJ3507364.1"/>
    </source>
</evidence>
<sequence length="155" mass="17387">MDDWHDTPPTTQGGDLHWIWAPYAIYQKIDRLFDVEAFESGDGFLCAQAALSTLETFISLVYLYKAHVSKTSSAPLFGFSAAITTLFKTILFVSMEVFCGYCSTGHNSRQDFLKYWAVPNGIWLLFDFLIVLRLGSDILASLWVAARAEASAKKK</sequence>
<organism evidence="2 3">
    <name type="scientific">Agrocybe chaxingu</name>
    <dbReference type="NCBI Taxonomy" id="84603"/>
    <lineage>
        <taxon>Eukaryota</taxon>
        <taxon>Fungi</taxon>
        <taxon>Dikarya</taxon>
        <taxon>Basidiomycota</taxon>
        <taxon>Agaricomycotina</taxon>
        <taxon>Agaricomycetes</taxon>
        <taxon>Agaricomycetidae</taxon>
        <taxon>Agaricales</taxon>
        <taxon>Agaricineae</taxon>
        <taxon>Strophariaceae</taxon>
        <taxon>Agrocybe</taxon>
    </lineage>
</organism>
<dbReference type="OrthoDB" id="60858at2759"/>
<accession>A0A9W8K0Y5</accession>
<dbReference type="PANTHER" id="PTHR37919">
    <property type="entry name" value="PROTEIN CBG05606"/>
    <property type="match status" value="1"/>
</dbReference>
<keyword evidence="3" id="KW-1185">Reference proteome</keyword>
<feature type="transmembrane region" description="Helical" evidence="1">
    <location>
        <begin position="121"/>
        <end position="146"/>
    </location>
</feature>
<proteinExistence type="predicted"/>
<protein>
    <submittedName>
        <fullName evidence="2">Uncharacterized protein</fullName>
    </submittedName>
</protein>